<feature type="region of interest" description="Disordered" evidence="12">
    <location>
        <begin position="1"/>
        <end position="54"/>
    </location>
</feature>
<evidence type="ECO:0000256" key="11">
    <source>
        <dbReference type="ARBA" id="ARBA00055588"/>
    </source>
</evidence>
<dbReference type="GO" id="GO:0031640">
    <property type="term" value="P:killing of cells of another organism"/>
    <property type="evidence" value="ECO:0007669"/>
    <property type="project" value="UniProtKB-KW"/>
</dbReference>
<evidence type="ECO:0000256" key="12">
    <source>
        <dbReference type="SAM" id="MobiDB-lite"/>
    </source>
</evidence>
<dbReference type="SMART" id="SM00641">
    <property type="entry name" value="Glyco_25"/>
    <property type="match status" value="1"/>
</dbReference>
<evidence type="ECO:0000256" key="8">
    <source>
        <dbReference type="ARBA" id="ARBA00022801"/>
    </source>
</evidence>
<reference evidence="13 14" key="1">
    <citation type="submission" date="2019-07" db="EMBL/GenBank/DDBJ databases">
        <title>Full genome sequence of Humibacter sp. WJ7-1.</title>
        <authorList>
            <person name="Im W.-T."/>
        </authorList>
    </citation>
    <scope>NUCLEOTIDE SEQUENCE [LARGE SCALE GENOMIC DNA]</scope>
    <source>
        <strain evidence="13 14">WJ7-1</strain>
    </source>
</reference>
<evidence type="ECO:0000256" key="7">
    <source>
        <dbReference type="ARBA" id="ARBA00022638"/>
    </source>
</evidence>
<dbReference type="GO" id="GO:0005576">
    <property type="term" value="C:extracellular region"/>
    <property type="evidence" value="ECO:0007669"/>
    <property type="project" value="UniProtKB-SubCell"/>
</dbReference>
<evidence type="ECO:0000313" key="13">
    <source>
        <dbReference type="EMBL" id="QDZ17002.1"/>
    </source>
</evidence>
<evidence type="ECO:0000256" key="10">
    <source>
        <dbReference type="ARBA" id="ARBA00023295"/>
    </source>
</evidence>
<dbReference type="FunFam" id="3.20.20.80:FF:000060">
    <property type="entry name" value="Lysozyme M1"/>
    <property type="match status" value="1"/>
</dbReference>
<comment type="subcellular location">
    <subcellularLocation>
        <location evidence="2">Secreted</location>
    </subcellularLocation>
</comment>
<keyword evidence="10" id="KW-0326">Glycosidase</keyword>
<dbReference type="PANTHER" id="PTHR34135">
    <property type="entry name" value="LYSOZYME"/>
    <property type="match status" value="1"/>
</dbReference>
<dbReference type="InterPro" id="IPR018077">
    <property type="entry name" value="Glyco_hydro_fam25_subgr"/>
</dbReference>
<evidence type="ECO:0000256" key="1">
    <source>
        <dbReference type="ARBA" id="ARBA00000632"/>
    </source>
</evidence>
<organism evidence="13 14">
    <name type="scientific">Humibacter ginsenosidimutans</name>
    <dbReference type="NCBI Taxonomy" id="2599293"/>
    <lineage>
        <taxon>Bacteria</taxon>
        <taxon>Bacillati</taxon>
        <taxon>Actinomycetota</taxon>
        <taxon>Actinomycetes</taxon>
        <taxon>Micrococcales</taxon>
        <taxon>Microbacteriaceae</taxon>
        <taxon>Humibacter</taxon>
    </lineage>
</organism>
<evidence type="ECO:0000256" key="4">
    <source>
        <dbReference type="ARBA" id="ARBA00012732"/>
    </source>
</evidence>
<dbReference type="EMBL" id="CP042305">
    <property type="protein sequence ID" value="QDZ17002.1"/>
    <property type="molecule type" value="Genomic_DNA"/>
</dbReference>
<dbReference type="Gene3D" id="3.20.20.80">
    <property type="entry name" value="Glycosidases"/>
    <property type="match status" value="1"/>
</dbReference>
<protein>
    <recommendedName>
        <fullName evidence="4">lysozyme</fullName>
        <ecNumber evidence="4">3.2.1.17</ecNumber>
    </recommendedName>
</protein>
<dbReference type="Pfam" id="PF01183">
    <property type="entry name" value="Glyco_hydro_25"/>
    <property type="match status" value="1"/>
</dbReference>
<dbReference type="CDD" id="cd06412">
    <property type="entry name" value="GH25_CH-type"/>
    <property type="match status" value="1"/>
</dbReference>
<proteinExistence type="inferred from homology"/>
<dbReference type="EC" id="3.2.1.17" evidence="4"/>
<dbReference type="InterPro" id="IPR017853">
    <property type="entry name" value="GH"/>
</dbReference>
<dbReference type="GO" id="GO:0016052">
    <property type="term" value="P:carbohydrate catabolic process"/>
    <property type="evidence" value="ECO:0007669"/>
    <property type="project" value="TreeGrafter"/>
</dbReference>
<keyword evidence="9" id="KW-1015">Disulfide bond</keyword>
<dbReference type="PANTHER" id="PTHR34135:SF2">
    <property type="entry name" value="LYSOZYME"/>
    <property type="match status" value="1"/>
</dbReference>
<dbReference type="AlphaFoldDB" id="A0A5B8MBB1"/>
<evidence type="ECO:0000313" key="14">
    <source>
        <dbReference type="Proteomes" id="UP000320216"/>
    </source>
</evidence>
<comment type="catalytic activity">
    <reaction evidence="1">
        <text>Hydrolysis of (1-&gt;4)-beta-linkages between N-acetylmuramic acid and N-acetyl-D-glucosamine residues in a peptidoglycan and between N-acetyl-D-glucosamine residues in chitodextrins.</text>
        <dbReference type="EC" id="3.2.1.17"/>
    </reaction>
</comment>
<evidence type="ECO:0000256" key="2">
    <source>
        <dbReference type="ARBA" id="ARBA00004613"/>
    </source>
</evidence>
<dbReference type="Proteomes" id="UP000320216">
    <property type="component" value="Chromosome"/>
</dbReference>
<evidence type="ECO:0000256" key="6">
    <source>
        <dbReference type="ARBA" id="ARBA00022529"/>
    </source>
</evidence>
<evidence type="ECO:0000256" key="5">
    <source>
        <dbReference type="ARBA" id="ARBA00022525"/>
    </source>
</evidence>
<keyword evidence="6" id="KW-0929">Antimicrobial</keyword>
<dbReference type="KEGG" id="huw:FPZ11_18120"/>
<dbReference type="OrthoDB" id="287365at2"/>
<comment type="function">
    <text evidence="11">This enzyme has both lysozyme (acetylmuramidase) and diacetylmuramidase activities.</text>
</comment>
<accession>A0A5B8MBB1</accession>
<evidence type="ECO:0000256" key="9">
    <source>
        <dbReference type="ARBA" id="ARBA00023157"/>
    </source>
</evidence>
<dbReference type="GO" id="GO:0003796">
    <property type="term" value="F:lysozyme activity"/>
    <property type="evidence" value="ECO:0007669"/>
    <property type="project" value="UniProtKB-EC"/>
</dbReference>
<dbReference type="GO" id="GO:0016998">
    <property type="term" value="P:cell wall macromolecule catabolic process"/>
    <property type="evidence" value="ECO:0007669"/>
    <property type="project" value="InterPro"/>
</dbReference>
<gene>
    <name evidence="13" type="ORF">FPZ11_18120</name>
</gene>
<dbReference type="SUPFAM" id="SSF51445">
    <property type="entry name" value="(Trans)glycosidases"/>
    <property type="match status" value="1"/>
</dbReference>
<keyword evidence="8" id="KW-0378">Hydrolase</keyword>
<dbReference type="GO" id="GO:0042742">
    <property type="term" value="P:defense response to bacterium"/>
    <property type="evidence" value="ECO:0007669"/>
    <property type="project" value="UniProtKB-KW"/>
</dbReference>
<dbReference type="InterPro" id="IPR002053">
    <property type="entry name" value="Glyco_hydro_25"/>
</dbReference>
<sequence length="369" mass="38796">MNAAHDHTMGSTVPEHTTAVTQSAQSAPAPSQDESGPVPPQPSQSDAPSAAGTSTDRFAAASLIKAAVPSGTLGLDVSGWQTLSRANWTTIYSQGARFAYVKATEGTTYTSSQFSEQYNDSYAAGLIRGAYHFATPDTSSGTAQATYFVAHGGGWSADGKTLPPLLDIEYNPYGATCYGLSQAQMVSWITDFSNTVQALTGRLPAIYSTTDWWTQCTGNSGVFVNNPLFIARYTSNVAGGPGTLPASWYQYTFWQFADSGTFPGDQDVFNGSLLDLQTFAATNPVKTTQPAVAPSLGRNVALAETTAGKVYLFWKGNNGDLWIKTKSGSSWSASTDTGRWIGPGSGLSASVNPSGSFVVIWRGAMPGSG</sequence>
<keyword evidence="7" id="KW-0081">Bacteriolytic enzyme</keyword>
<name>A0A5B8MBB1_9MICO</name>
<dbReference type="GO" id="GO:0009253">
    <property type="term" value="P:peptidoglycan catabolic process"/>
    <property type="evidence" value="ECO:0007669"/>
    <property type="project" value="InterPro"/>
</dbReference>
<keyword evidence="5" id="KW-0964">Secreted</keyword>
<dbReference type="PROSITE" id="PS51904">
    <property type="entry name" value="GLYCOSYL_HYDROL_F25_2"/>
    <property type="match status" value="1"/>
</dbReference>
<keyword evidence="14" id="KW-1185">Reference proteome</keyword>
<evidence type="ECO:0000256" key="3">
    <source>
        <dbReference type="ARBA" id="ARBA00010646"/>
    </source>
</evidence>
<comment type="similarity">
    <text evidence="3">Belongs to the glycosyl hydrolase 25 family.</text>
</comment>
<feature type="compositionally biased region" description="Polar residues" evidence="12">
    <location>
        <begin position="9"/>
        <end position="34"/>
    </location>
</feature>